<dbReference type="OrthoDB" id="2889126at2"/>
<dbReference type="eggNOG" id="ENOG503320Z">
    <property type="taxonomic scope" value="Bacteria"/>
</dbReference>
<gene>
    <name evidence="1" type="ordered locus">Bsel_1177</name>
</gene>
<proteinExistence type="predicted"/>
<organism evidence="1 2">
    <name type="scientific">Bacillus selenitireducens (strain ATCC 700615 / DSM 15326 / MLS10)</name>
    <dbReference type="NCBI Taxonomy" id="439292"/>
    <lineage>
        <taxon>Bacteria</taxon>
        <taxon>Bacillati</taxon>
        <taxon>Bacillota</taxon>
        <taxon>Bacilli</taxon>
        <taxon>Bacillales</taxon>
        <taxon>Bacillaceae</taxon>
        <taxon>Salisediminibacterium</taxon>
    </lineage>
</organism>
<evidence type="ECO:0000313" key="2">
    <source>
        <dbReference type="Proteomes" id="UP000000271"/>
    </source>
</evidence>
<sequence length="79" mass="9031">MAGPIPFSHTWPYEIMAGDMYVNECPFCSEANVLLPDGMRKLKRAKESIKTQFHMPCCFGTITALEADDDYLWAMEPLR</sequence>
<dbReference type="EMBL" id="CP001791">
    <property type="protein sequence ID" value="ADH98691.1"/>
    <property type="molecule type" value="Genomic_DNA"/>
</dbReference>
<evidence type="ECO:0000313" key="1">
    <source>
        <dbReference type="EMBL" id="ADH98691.1"/>
    </source>
</evidence>
<dbReference type="HOGENOM" id="CLU_181505_0_0_9"/>
<dbReference type="Proteomes" id="UP000000271">
    <property type="component" value="Chromosome"/>
</dbReference>
<reference evidence="1" key="1">
    <citation type="submission" date="2009-10" db="EMBL/GenBank/DDBJ databases">
        <title>Complete sequence of Bacillus selenitireducens MLS10.</title>
        <authorList>
            <consortium name="US DOE Joint Genome Institute"/>
            <person name="Lucas S."/>
            <person name="Copeland A."/>
            <person name="Lapidus A."/>
            <person name="Glavina del Rio T."/>
            <person name="Dalin E."/>
            <person name="Tice H."/>
            <person name="Bruce D."/>
            <person name="Goodwin L."/>
            <person name="Pitluck S."/>
            <person name="Sims D."/>
            <person name="Brettin T."/>
            <person name="Detter J.C."/>
            <person name="Han C."/>
            <person name="Larimer F."/>
            <person name="Land M."/>
            <person name="Hauser L."/>
            <person name="Kyrpides N."/>
            <person name="Ovchinnikova G."/>
            <person name="Stolz J."/>
        </authorList>
    </citation>
    <scope>NUCLEOTIDE SEQUENCE [LARGE SCALE GENOMIC DNA]</scope>
    <source>
        <strain evidence="1">MLS10</strain>
    </source>
</reference>
<protein>
    <submittedName>
        <fullName evidence="1">Uncharacterized protein</fullName>
    </submittedName>
</protein>
<dbReference type="RefSeq" id="WP_013172115.1">
    <property type="nucleotide sequence ID" value="NC_014219.1"/>
</dbReference>
<accession>D6Y187</accession>
<dbReference type="AlphaFoldDB" id="D6Y187"/>
<keyword evidence="2" id="KW-1185">Reference proteome</keyword>
<dbReference type="KEGG" id="bse:Bsel_1177"/>
<dbReference type="STRING" id="439292.Bsel_1177"/>
<name>D6Y187_BACIE</name>